<feature type="region of interest" description="Disordered" evidence="1">
    <location>
        <begin position="1"/>
        <end position="75"/>
    </location>
</feature>
<keyword evidence="3" id="KW-1185">Reference proteome</keyword>
<protein>
    <submittedName>
        <fullName evidence="2">Uncharacterized protein</fullName>
    </submittedName>
</protein>
<comment type="caution">
    <text evidence="2">The sequence shown here is derived from an EMBL/GenBank/DDBJ whole genome shotgun (WGS) entry which is preliminary data.</text>
</comment>
<feature type="region of interest" description="Disordered" evidence="1">
    <location>
        <begin position="121"/>
        <end position="182"/>
    </location>
</feature>
<evidence type="ECO:0000256" key="1">
    <source>
        <dbReference type="SAM" id="MobiDB-lite"/>
    </source>
</evidence>
<feature type="region of interest" description="Disordered" evidence="1">
    <location>
        <begin position="93"/>
        <end position="112"/>
    </location>
</feature>
<dbReference type="AlphaFoldDB" id="A0A395RME4"/>
<dbReference type="STRING" id="694270.A0A395RME4"/>
<dbReference type="OrthoDB" id="20473at2759"/>
<feature type="compositionally biased region" description="Low complexity" evidence="1">
    <location>
        <begin position="40"/>
        <end position="62"/>
    </location>
</feature>
<reference evidence="2 3" key="1">
    <citation type="journal article" date="2018" name="PLoS Pathog.">
        <title>Evolution of structural diversity of trichothecenes, a family of toxins produced by plant pathogenic and entomopathogenic fungi.</title>
        <authorList>
            <person name="Proctor R.H."/>
            <person name="McCormick S.P."/>
            <person name="Kim H.S."/>
            <person name="Cardoza R.E."/>
            <person name="Stanley A.M."/>
            <person name="Lindo L."/>
            <person name="Kelly A."/>
            <person name="Brown D.W."/>
            <person name="Lee T."/>
            <person name="Vaughan M.M."/>
            <person name="Alexander N.J."/>
            <person name="Busman M."/>
            <person name="Gutierrez S."/>
        </authorList>
    </citation>
    <scope>NUCLEOTIDE SEQUENCE [LARGE SCALE GENOMIC DNA]</scope>
    <source>
        <strain evidence="2 3">NRRL 20695</strain>
    </source>
</reference>
<feature type="compositionally biased region" description="Acidic residues" evidence="1">
    <location>
        <begin position="132"/>
        <end position="141"/>
    </location>
</feature>
<proteinExistence type="predicted"/>
<name>A0A395RME4_9HYPO</name>
<feature type="compositionally biased region" description="Basic residues" evidence="1">
    <location>
        <begin position="248"/>
        <end position="257"/>
    </location>
</feature>
<feature type="region of interest" description="Disordered" evidence="1">
    <location>
        <begin position="208"/>
        <end position="257"/>
    </location>
</feature>
<sequence length="257" mass="27698">MPALTINTDNPVSDNPPSPNRPPVSPLTPPLRPTEPPAPEASSSSAAATRPSFTLSQPDQIAIPPPAPQPLDFDANPDVIALKSAISILQIQRQRATADIQALSRAKDEAVQNPEAFIGDLVANKINAPTNDDSDSDDDDAEMSRQGSGNQQQDPGEGSSKQRIATDQPAWRSIPQPQNVIRCPPINWSQYAIVGESLDKLHNEQVTRPSQGMPATVGGNGMYEFKGEGKQERYQGVAAPYAPTQDRLKKKPKSRRS</sequence>
<gene>
    <name evidence="2" type="ORF">FLONG3_10687</name>
</gene>
<feature type="compositionally biased region" description="Polar residues" evidence="1">
    <location>
        <begin position="145"/>
        <end position="165"/>
    </location>
</feature>
<evidence type="ECO:0000313" key="3">
    <source>
        <dbReference type="Proteomes" id="UP000266234"/>
    </source>
</evidence>
<dbReference type="Proteomes" id="UP000266234">
    <property type="component" value="Unassembled WGS sequence"/>
</dbReference>
<organism evidence="2 3">
    <name type="scientific">Fusarium longipes</name>
    <dbReference type="NCBI Taxonomy" id="694270"/>
    <lineage>
        <taxon>Eukaryota</taxon>
        <taxon>Fungi</taxon>
        <taxon>Dikarya</taxon>
        <taxon>Ascomycota</taxon>
        <taxon>Pezizomycotina</taxon>
        <taxon>Sordariomycetes</taxon>
        <taxon>Hypocreomycetidae</taxon>
        <taxon>Hypocreales</taxon>
        <taxon>Nectriaceae</taxon>
        <taxon>Fusarium</taxon>
    </lineage>
</organism>
<dbReference type="PANTHER" id="PTHR22705">
    <property type="entry name" value="ZINC FINGER, ZZ DOMAIN CONTAINING 3"/>
    <property type="match status" value="1"/>
</dbReference>
<dbReference type="PANTHER" id="PTHR22705:SF0">
    <property type="entry name" value="ZZ-TYPE ZINC FINGER-CONTAINING PROTEIN 3"/>
    <property type="match status" value="1"/>
</dbReference>
<dbReference type="InterPro" id="IPR037830">
    <property type="entry name" value="ZZZ3"/>
</dbReference>
<dbReference type="EMBL" id="PXOG01000326">
    <property type="protein sequence ID" value="RGP60959.1"/>
    <property type="molecule type" value="Genomic_DNA"/>
</dbReference>
<evidence type="ECO:0000313" key="2">
    <source>
        <dbReference type="EMBL" id="RGP60959.1"/>
    </source>
</evidence>
<accession>A0A395RME4</accession>
<feature type="compositionally biased region" description="Pro residues" evidence="1">
    <location>
        <begin position="14"/>
        <end position="39"/>
    </location>
</feature>